<dbReference type="Pfam" id="PF13639">
    <property type="entry name" value="zf-RING_2"/>
    <property type="match status" value="1"/>
</dbReference>
<dbReference type="PROSITE" id="PS50089">
    <property type="entry name" value="ZF_RING_2"/>
    <property type="match status" value="1"/>
</dbReference>
<reference evidence="7" key="1">
    <citation type="submission" date="2022-07" db="EMBL/GenBank/DDBJ databases">
        <title>Fungi with potential for degradation of polypropylene.</title>
        <authorList>
            <person name="Gostincar C."/>
        </authorList>
    </citation>
    <scope>NUCLEOTIDE SEQUENCE</scope>
    <source>
        <strain evidence="7">EXF-13287</strain>
    </source>
</reference>
<feature type="compositionally biased region" description="Low complexity" evidence="5">
    <location>
        <begin position="194"/>
        <end position="237"/>
    </location>
</feature>
<protein>
    <recommendedName>
        <fullName evidence="6">RING-type domain-containing protein</fullName>
    </recommendedName>
</protein>
<proteinExistence type="predicted"/>
<keyword evidence="1" id="KW-0479">Metal-binding</keyword>
<dbReference type="InterPro" id="IPR001841">
    <property type="entry name" value="Znf_RING"/>
</dbReference>
<dbReference type="GO" id="GO:0008270">
    <property type="term" value="F:zinc ion binding"/>
    <property type="evidence" value="ECO:0007669"/>
    <property type="project" value="UniProtKB-KW"/>
</dbReference>
<feature type="compositionally biased region" description="Acidic residues" evidence="5">
    <location>
        <begin position="427"/>
        <end position="437"/>
    </location>
</feature>
<feature type="region of interest" description="Disordered" evidence="5">
    <location>
        <begin position="414"/>
        <end position="440"/>
    </location>
</feature>
<feature type="region of interest" description="Disordered" evidence="5">
    <location>
        <begin position="1"/>
        <end position="127"/>
    </location>
</feature>
<dbReference type="PANTHER" id="PTHR14155:SF627">
    <property type="entry name" value="OS06G0192800 PROTEIN"/>
    <property type="match status" value="1"/>
</dbReference>
<dbReference type="AlphaFoldDB" id="A0AA38S636"/>
<evidence type="ECO:0000259" key="6">
    <source>
        <dbReference type="PROSITE" id="PS50089"/>
    </source>
</evidence>
<comment type="caution">
    <text evidence="7">The sequence shown here is derived from an EMBL/GenBank/DDBJ whole genome shotgun (WGS) entry which is preliminary data.</text>
</comment>
<feature type="compositionally biased region" description="Polar residues" evidence="5">
    <location>
        <begin position="310"/>
        <end position="333"/>
    </location>
</feature>
<organism evidence="7 8">
    <name type="scientific">Coniochaeta hoffmannii</name>
    <dbReference type="NCBI Taxonomy" id="91930"/>
    <lineage>
        <taxon>Eukaryota</taxon>
        <taxon>Fungi</taxon>
        <taxon>Dikarya</taxon>
        <taxon>Ascomycota</taxon>
        <taxon>Pezizomycotina</taxon>
        <taxon>Sordariomycetes</taxon>
        <taxon>Sordariomycetidae</taxon>
        <taxon>Coniochaetales</taxon>
        <taxon>Coniochaetaceae</taxon>
        <taxon>Coniochaeta</taxon>
    </lineage>
</organism>
<feature type="domain" description="RING-type" evidence="6">
    <location>
        <begin position="502"/>
        <end position="550"/>
    </location>
</feature>
<feature type="compositionally biased region" description="Low complexity" evidence="5">
    <location>
        <begin position="265"/>
        <end position="279"/>
    </location>
</feature>
<feature type="compositionally biased region" description="Polar residues" evidence="5">
    <location>
        <begin position="362"/>
        <end position="385"/>
    </location>
</feature>
<feature type="compositionally biased region" description="Polar residues" evidence="5">
    <location>
        <begin position="747"/>
        <end position="773"/>
    </location>
</feature>
<evidence type="ECO:0000256" key="3">
    <source>
        <dbReference type="ARBA" id="ARBA00022833"/>
    </source>
</evidence>
<feature type="region of interest" description="Disordered" evidence="5">
    <location>
        <begin position="305"/>
        <end position="389"/>
    </location>
</feature>
<evidence type="ECO:0000256" key="5">
    <source>
        <dbReference type="SAM" id="MobiDB-lite"/>
    </source>
</evidence>
<feature type="region of interest" description="Disordered" evidence="5">
    <location>
        <begin position="167"/>
        <end position="238"/>
    </location>
</feature>
<feature type="compositionally biased region" description="Low complexity" evidence="5">
    <location>
        <begin position="795"/>
        <end position="823"/>
    </location>
</feature>
<feature type="compositionally biased region" description="Polar residues" evidence="5">
    <location>
        <begin position="824"/>
        <end position="845"/>
    </location>
</feature>
<dbReference type="InterPro" id="IPR053238">
    <property type="entry name" value="RING-H2_zinc_finger"/>
</dbReference>
<evidence type="ECO:0000313" key="7">
    <source>
        <dbReference type="EMBL" id="KAJ9156884.1"/>
    </source>
</evidence>
<keyword evidence="2 4" id="KW-0863">Zinc-finger</keyword>
<gene>
    <name evidence="7" type="ORF">NKR19_g4086</name>
</gene>
<feature type="compositionally biased region" description="Low complexity" evidence="5">
    <location>
        <begin position="637"/>
        <end position="650"/>
    </location>
</feature>
<feature type="region of interest" description="Disordered" evidence="5">
    <location>
        <begin position="745"/>
        <end position="853"/>
    </location>
</feature>
<feature type="region of interest" description="Disordered" evidence="5">
    <location>
        <begin position="263"/>
        <end position="291"/>
    </location>
</feature>
<feature type="compositionally biased region" description="Basic residues" evidence="5">
    <location>
        <begin position="31"/>
        <end position="51"/>
    </location>
</feature>
<feature type="compositionally biased region" description="Polar residues" evidence="5">
    <location>
        <begin position="585"/>
        <end position="597"/>
    </location>
</feature>
<evidence type="ECO:0000256" key="4">
    <source>
        <dbReference type="PROSITE-ProRule" id="PRU00175"/>
    </source>
</evidence>
<feature type="compositionally biased region" description="Polar residues" evidence="5">
    <location>
        <begin position="653"/>
        <end position="669"/>
    </location>
</feature>
<dbReference type="SUPFAM" id="SSF57850">
    <property type="entry name" value="RING/U-box"/>
    <property type="match status" value="1"/>
</dbReference>
<feature type="compositionally biased region" description="Basic residues" evidence="5">
    <location>
        <begin position="624"/>
        <end position="634"/>
    </location>
</feature>
<evidence type="ECO:0000313" key="8">
    <source>
        <dbReference type="Proteomes" id="UP001174691"/>
    </source>
</evidence>
<keyword evidence="3" id="KW-0862">Zinc</keyword>
<name>A0AA38S636_9PEZI</name>
<evidence type="ECO:0000256" key="1">
    <source>
        <dbReference type="ARBA" id="ARBA00022723"/>
    </source>
</evidence>
<accession>A0AA38S636</accession>
<sequence length="853" mass="92531">MADEMDYVMHHQAQDNNDSFSPPPQPQQPQHQHHHQQHQHQHQHQHAHRQQPIRQCPYWSDRPLPGFAPHFSPGLAAHPPRRNHPTNPPHSHLGPQGSHSQHVQHPGAGLATPDDRSQASHPYDPVHSSIPALNSTWYPGTPSYHWSPVTLPHPRPSFDSFWQYPNMNSSTNNDNPGGVGVGPESAEGAGTPLGGTNDDGNVGNNNSSSNSRGAVAGSDTTSSSRPVQPPVVQNQQTLRHEPFTPFSPLAFHQQPASLHRFNAMPAPSQNQQSGQQTGQQPPPPSFTSSSTEFPAIRLPALGSTVLPRPTQLSPPRQQPQQNAASTAGHNNMPGSGDPYAAPNPVVTSGSAARTTRALPEPTLSTRVPSMASSRNPGTPPRTNADTFDRDRHNYFGSAATNTSLQNTRRLLSNMRSTHASGRRSDSSDYDSEEDAADEQERMGFLRDSLGANLSRDELTEARIRAQQLLRGQMSTKRVASKSAIASLRSVDIASLPEKDRMCIICYNDFGVENPEGINEAPLRLPKCKHVFGDHCIKKWFEESDSCPYCRDKVHSEPQCQAGSQAIRDFMRARGVIAVTGAWGPNTGSTWVSATQRPTGLDGSPTRAWQAGERRTPPSSDGQEHRRRTRPRHGSFRASTAAANGGTAPAGRSASYNPGNPSASQHQQSPGRDPLHWGPYPPDMRRSPPSFMTGQYTPGTYRPPPQYGSPEWSYERGRAMMLAEPLGLNPPSVPNQPPFQGYLPPAFSFQQQGHGSQWQARTANTGGSALSTQEPGPPFAHGLMPMDYGYGGGPDVPGYQEPSGQQGNQGSQINQSSQGEQNQGTPSSNNGQGGFNISNPNNQGSAVSHRESNW</sequence>
<keyword evidence="8" id="KW-1185">Reference proteome</keyword>
<dbReference type="InterPro" id="IPR013083">
    <property type="entry name" value="Znf_RING/FYVE/PHD"/>
</dbReference>
<evidence type="ECO:0000256" key="2">
    <source>
        <dbReference type="ARBA" id="ARBA00022771"/>
    </source>
</evidence>
<feature type="region of interest" description="Disordered" evidence="5">
    <location>
        <begin position="584"/>
        <end position="687"/>
    </location>
</feature>
<dbReference type="PANTHER" id="PTHR14155">
    <property type="entry name" value="RING FINGER DOMAIN-CONTAINING"/>
    <property type="match status" value="1"/>
</dbReference>
<dbReference type="Gene3D" id="3.30.40.10">
    <property type="entry name" value="Zinc/RING finger domain, C3HC4 (zinc finger)"/>
    <property type="match status" value="1"/>
</dbReference>
<dbReference type="EMBL" id="JANBVN010000049">
    <property type="protein sequence ID" value="KAJ9156884.1"/>
    <property type="molecule type" value="Genomic_DNA"/>
</dbReference>
<dbReference type="Proteomes" id="UP001174691">
    <property type="component" value="Unassembled WGS sequence"/>
</dbReference>